<dbReference type="PANTHER" id="PTHR12748">
    <property type="entry name" value="ORIGIN RECOGNITION COMPLEX SUBUNIT 3"/>
    <property type="match status" value="1"/>
</dbReference>
<evidence type="ECO:0000256" key="1">
    <source>
        <dbReference type="ARBA" id="ARBA00004123"/>
    </source>
</evidence>
<feature type="compositionally biased region" description="Basic and acidic residues" evidence="6">
    <location>
        <begin position="465"/>
        <end position="484"/>
    </location>
</feature>
<dbReference type="AlphaFoldDB" id="A0A5A7RAH9"/>
<dbReference type="GO" id="GO:0031261">
    <property type="term" value="C:DNA replication preinitiation complex"/>
    <property type="evidence" value="ECO:0007669"/>
    <property type="project" value="TreeGrafter"/>
</dbReference>
<feature type="compositionally biased region" description="Basic residues" evidence="6">
    <location>
        <begin position="613"/>
        <end position="627"/>
    </location>
</feature>
<dbReference type="Pfam" id="PF07034">
    <property type="entry name" value="ORC3_N"/>
    <property type="match status" value="1"/>
</dbReference>
<evidence type="ECO:0000256" key="5">
    <source>
        <dbReference type="ARBA" id="ARBA00023242"/>
    </source>
</evidence>
<reference evidence="10" key="1">
    <citation type="journal article" date="2019" name="Curr. Biol.">
        <title>Genome Sequence of Striga asiatica Provides Insight into the Evolution of Plant Parasitism.</title>
        <authorList>
            <person name="Yoshida S."/>
            <person name="Kim S."/>
            <person name="Wafula E.K."/>
            <person name="Tanskanen J."/>
            <person name="Kim Y.M."/>
            <person name="Honaas L."/>
            <person name="Yang Z."/>
            <person name="Spallek T."/>
            <person name="Conn C.E."/>
            <person name="Ichihashi Y."/>
            <person name="Cheong K."/>
            <person name="Cui S."/>
            <person name="Der J.P."/>
            <person name="Gundlach H."/>
            <person name="Jiao Y."/>
            <person name="Hori C."/>
            <person name="Ishida J.K."/>
            <person name="Kasahara H."/>
            <person name="Kiba T."/>
            <person name="Kim M.S."/>
            <person name="Koo N."/>
            <person name="Laohavisit A."/>
            <person name="Lee Y.H."/>
            <person name="Lumba S."/>
            <person name="McCourt P."/>
            <person name="Mortimer J.C."/>
            <person name="Mutuku J.M."/>
            <person name="Nomura T."/>
            <person name="Sasaki-Sekimoto Y."/>
            <person name="Seto Y."/>
            <person name="Wang Y."/>
            <person name="Wakatake T."/>
            <person name="Sakakibara H."/>
            <person name="Demura T."/>
            <person name="Yamaguchi S."/>
            <person name="Yoneyama K."/>
            <person name="Manabe R.I."/>
            <person name="Nelson D.C."/>
            <person name="Schulman A.H."/>
            <person name="Timko M.P."/>
            <person name="dePamphilis C.W."/>
            <person name="Choi D."/>
            <person name="Shirasu K."/>
        </authorList>
    </citation>
    <scope>NUCLEOTIDE SEQUENCE [LARGE SCALE GENOMIC DNA]</scope>
    <source>
        <strain evidence="10">cv. UVA1</strain>
    </source>
</reference>
<dbReference type="EMBL" id="BKCP01011070">
    <property type="protein sequence ID" value="GER54310.1"/>
    <property type="molecule type" value="Genomic_DNA"/>
</dbReference>
<dbReference type="Pfam" id="PF18137">
    <property type="entry name" value="WHD_ORC"/>
    <property type="match status" value="1"/>
</dbReference>
<keyword evidence="3" id="KW-0235">DNA replication</keyword>
<name>A0A5A7RAH9_STRAF</name>
<dbReference type="CDD" id="cd20704">
    <property type="entry name" value="Orc3"/>
    <property type="match status" value="1"/>
</dbReference>
<keyword evidence="10" id="KW-1185">Reference proteome</keyword>
<keyword evidence="4" id="KW-0238">DNA-binding</keyword>
<evidence type="ECO:0000313" key="10">
    <source>
        <dbReference type="Proteomes" id="UP000325081"/>
    </source>
</evidence>
<comment type="similarity">
    <text evidence="2">Belongs to the ORC3 family.</text>
</comment>
<dbReference type="Proteomes" id="UP000325081">
    <property type="component" value="Unassembled WGS sequence"/>
</dbReference>
<proteinExistence type="inferred from homology"/>
<gene>
    <name evidence="9" type="ORF">STAS_31883</name>
</gene>
<evidence type="ECO:0000256" key="6">
    <source>
        <dbReference type="SAM" id="MobiDB-lite"/>
    </source>
</evidence>
<keyword evidence="5" id="KW-0539">Nucleus</keyword>
<dbReference type="PANTHER" id="PTHR12748:SF0">
    <property type="entry name" value="ORIGIN RECOGNITION COMPLEX SUBUNIT 3"/>
    <property type="match status" value="1"/>
</dbReference>
<dbReference type="GO" id="GO:0003688">
    <property type="term" value="F:DNA replication origin binding"/>
    <property type="evidence" value="ECO:0007669"/>
    <property type="project" value="TreeGrafter"/>
</dbReference>
<feature type="region of interest" description="Disordered" evidence="6">
    <location>
        <begin position="609"/>
        <end position="638"/>
    </location>
</feature>
<dbReference type="InterPro" id="IPR040855">
    <property type="entry name" value="ORC_WH_C"/>
</dbReference>
<dbReference type="OrthoDB" id="10265211at2759"/>
<dbReference type="GO" id="GO:0005664">
    <property type="term" value="C:nuclear origin of replication recognition complex"/>
    <property type="evidence" value="ECO:0007669"/>
    <property type="project" value="InterPro"/>
</dbReference>
<evidence type="ECO:0000256" key="3">
    <source>
        <dbReference type="ARBA" id="ARBA00022705"/>
    </source>
</evidence>
<evidence type="ECO:0000259" key="8">
    <source>
        <dbReference type="Pfam" id="PF18137"/>
    </source>
</evidence>
<organism evidence="9 10">
    <name type="scientific">Striga asiatica</name>
    <name type="common">Asiatic witchweed</name>
    <name type="synonym">Buchnera asiatica</name>
    <dbReference type="NCBI Taxonomy" id="4170"/>
    <lineage>
        <taxon>Eukaryota</taxon>
        <taxon>Viridiplantae</taxon>
        <taxon>Streptophyta</taxon>
        <taxon>Embryophyta</taxon>
        <taxon>Tracheophyta</taxon>
        <taxon>Spermatophyta</taxon>
        <taxon>Magnoliopsida</taxon>
        <taxon>eudicotyledons</taxon>
        <taxon>Gunneridae</taxon>
        <taxon>Pentapetalae</taxon>
        <taxon>asterids</taxon>
        <taxon>lamiids</taxon>
        <taxon>Lamiales</taxon>
        <taxon>Orobanchaceae</taxon>
        <taxon>Buchnereae</taxon>
        <taxon>Striga</taxon>
    </lineage>
</organism>
<sequence>MAPAADPPSSSPLRTAENNLQPFFVLHKASLRKCTGKTRRRIDLSPQKSDGYADISGKNLPLETFKFLWSKTESIIKEVLRNLNADVFGDICKWLHESFDAIRACRALNLGSVTRPYPIMNGASNASAISFRQIFTALLFTKNMEFVDDILAFEDLAVHLRSNGCYVAKLTSSEFSAKNGVGGCLRTLLRQFLMLGVDAPDMSILASWYSEQDEKPLVIIIEDVERCCGSVLNDFIVMLREWVVKVPVILILGVATTFDALRNTLSSNTLLDLSVCEFSLRTPSERMDAVIEAVFLKSCGSFSIGKHISSFLRNYFLRHDGTLTFFVRALKGFDKDSISLKENMLRDLPSLQRFCQPGANNADLSYGLSELRRLRKLWSLTVMCLFEVGKYRKITLLDLFSETLEPEPRNSDASDCMQLAKEKSIVCAFQKVRDLPPVEIRKLLGNWEVLTRGVTEIHDKVKELESLTTTEETRPKREPKESSRRPTARNYINEHKERSAANEKVVTFLQCLVKQYIQPTENLPLNEIVFFDNIDKLQTALIGDPRRKIQADLLESNKLLKCSCCSKNYGGPVPSMHDTSIMYTLAQEHGDLINLHEWFHSFKAVVSRPTSQGKKRSKTSPSPKKRKESNEPQNNKTDASIQYPPLFFAAEFCRAVIELQITGLIRMPSKRRPDYVQRVAFGL</sequence>
<evidence type="ECO:0000313" key="9">
    <source>
        <dbReference type="EMBL" id="GER54310.1"/>
    </source>
</evidence>
<feature type="region of interest" description="Disordered" evidence="6">
    <location>
        <begin position="465"/>
        <end position="490"/>
    </location>
</feature>
<protein>
    <submittedName>
        <fullName evidence="9">Origin recognition complex subunit 3</fullName>
    </submittedName>
</protein>
<comment type="caution">
    <text evidence="9">The sequence shown here is derived from an EMBL/GenBank/DDBJ whole genome shotgun (WGS) entry which is preliminary data.</text>
</comment>
<feature type="domain" description="Origin recognition complex subunit 3 winged helix C-terminal" evidence="8">
    <location>
        <begin position="546"/>
        <end position="681"/>
    </location>
</feature>
<evidence type="ECO:0000256" key="4">
    <source>
        <dbReference type="ARBA" id="ARBA00023125"/>
    </source>
</evidence>
<evidence type="ECO:0000259" key="7">
    <source>
        <dbReference type="Pfam" id="PF07034"/>
    </source>
</evidence>
<dbReference type="InterPro" id="IPR045667">
    <property type="entry name" value="ORC3_N"/>
</dbReference>
<comment type="subcellular location">
    <subcellularLocation>
        <location evidence="1">Nucleus</location>
    </subcellularLocation>
</comment>
<feature type="domain" description="Origin recognition complex subunit 3 N-terminal" evidence="7">
    <location>
        <begin position="15"/>
        <end position="331"/>
    </location>
</feature>
<dbReference type="GO" id="GO:0006270">
    <property type="term" value="P:DNA replication initiation"/>
    <property type="evidence" value="ECO:0007669"/>
    <property type="project" value="TreeGrafter"/>
</dbReference>
<evidence type="ECO:0000256" key="2">
    <source>
        <dbReference type="ARBA" id="ARBA00010977"/>
    </source>
</evidence>
<dbReference type="GO" id="GO:0005656">
    <property type="term" value="C:nuclear pre-replicative complex"/>
    <property type="evidence" value="ECO:0007669"/>
    <property type="project" value="TreeGrafter"/>
</dbReference>
<dbReference type="InterPro" id="IPR020795">
    <property type="entry name" value="ORC3"/>
</dbReference>
<accession>A0A5A7RAH9</accession>